<organism evidence="1 2">
    <name type="scientific">Nonomuraea pusilla</name>
    <dbReference type="NCBI Taxonomy" id="46177"/>
    <lineage>
        <taxon>Bacteria</taxon>
        <taxon>Bacillati</taxon>
        <taxon>Actinomycetota</taxon>
        <taxon>Actinomycetes</taxon>
        <taxon>Streptosporangiales</taxon>
        <taxon>Streptosporangiaceae</taxon>
        <taxon>Nonomuraea</taxon>
    </lineage>
</organism>
<dbReference type="InterPro" id="IPR006175">
    <property type="entry name" value="YjgF/YER057c/UK114"/>
</dbReference>
<accession>A0A1H7U8C4</accession>
<name>A0A1H7U8C4_9ACTN</name>
<dbReference type="AlphaFoldDB" id="A0A1H7U8C4"/>
<dbReference type="Gene3D" id="3.30.1330.40">
    <property type="entry name" value="RutC-like"/>
    <property type="match status" value="1"/>
</dbReference>
<dbReference type="PANTHER" id="PTHR43857">
    <property type="entry name" value="BLR7761 PROTEIN"/>
    <property type="match status" value="1"/>
</dbReference>
<dbReference type="Proteomes" id="UP000198953">
    <property type="component" value="Unassembled WGS sequence"/>
</dbReference>
<dbReference type="SUPFAM" id="SSF55298">
    <property type="entry name" value="YjgF-like"/>
    <property type="match status" value="1"/>
</dbReference>
<protein>
    <submittedName>
        <fullName evidence="1">Enamine deaminase RidA, house cleaning of reactive enamine intermediates, YjgF/YER057c/UK114 family</fullName>
    </submittedName>
</protein>
<reference evidence="1 2" key="1">
    <citation type="submission" date="2016-10" db="EMBL/GenBank/DDBJ databases">
        <authorList>
            <person name="de Groot N.N."/>
        </authorList>
    </citation>
    <scope>NUCLEOTIDE SEQUENCE [LARGE SCALE GENOMIC DNA]</scope>
    <source>
        <strain evidence="1 2">DSM 43357</strain>
    </source>
</reference>
<sequence>MSAQLSASGYLGASVFDTFAFAQTVVAGDTVHLSGMTPLRGEVGALELVCPGDLRGQTEFELDILRRSLEQAGARLADVVALTVYTTDIDGLTAHADLFRACFGAAPPAATWVQVQRLLHPGQLVEITATAVRR</sequence>
<dbReference type="PANTHER" id="PTHR43857:SF1">
    <property type="entry name" value="YJGH FAMILY PROTEIN"/>
    <property type="match status" value="1"/>
</dbReference>
<dbReference type="Pfam" id="PF01042">
    <property type="entry name" value="Ribonuc_L-PSP"/>
    <property type="match status" value="1"/>
</dbReference>
<dbReference type="STRING" id="46177.SAMN05660976_03701"/>
<dbReference type="InterPro" id="IPR035959">
    <property type="entry name" value="RutC-like_sf"/>
</dbReference>
<evidence type="ECO:0000313" key="1">
    <source>
        <dbReference type="EMBL" id="SEL92965.1"/>
    </source>
</evidence>
<keyword evidence="2" id="KW-1185">Reference proteome</keyword>
<evidence type="ECO:0000313" key="2">
    <source>
        <dbReference type="Proteomes" id="UP000198953"/>
    </source>
</evidence>
<dbReference type="RefSeq" id="WP_055501120.1">
    <property type="nucleotide sequence ID" value="NZ_BBZG01000001.1"/>
</dbReference>
<proteinExistence type="predicted"/>
<dbReference type="OrthoDB" id="3185659at2"/>
<gene>
    <name evidence="1" type="ORF">SAMN05660976_03701</name>
</gene>
<dbReference type="EMBL" id="FOBF01000008">
    <property type="protein sequence ID" value="SEL92965.1"/>
    <property type="molecule type" value="Genomic_DNA"/>
</dbReference>